<proteinExistence type="predicted"/>
<dbReference type="PROSITE" id="PS50932">
    <property type="entry name" value="HTH_LACI_2"/>
    <property type="match status" value="1"/>
</dbReference>
<dbReference type="SMART" id="SM00354">
    <property type="entry name" value="HTH_LACI"/>
    <property type="match status" value="1"/>
</dbReference>
<evidence type="ECO:0000256" key="3">
    <source>
        <dbReference type="ARBA" id="ARBA00023163"/>
    </source>
</evidence>
<dbReference type="GO" id="GO:0003700">
    <property type="term" value="F:DNA-binding transcription factor activity"/>
    <property type="evidence" value="ECO:0007669"/>
    <property type="project" value="TreeGrafter"/>
</dbReference>
<evidence type="ECO:0000256" key="1">
    <source>
        <dbReference type="ARBA" id="ARBA00023015"/>
    </source>
</evidence>
<evidence type="ECO:0000313" key="6">
    <source>
        <dbReference type="Proteomes" id="UP000464262"/>
    </source>
</evidence>
<dbReference type="SUPFAM" id="SSF53822">
    <property type="entry name" value="Periplasmic binding protein-like I"/>
    <property type="match status" value="1"/>
</dbReference>
<evidence type="ECO:0000256" key="2">
    <source>
        <dbReference type="ARBA" id="ARBA00023125"/>
    </source>
</evidence>
<name>A0A7Z2T6Z9_9VIBR</name>
<keyword evidence="1" id="KW-0805">Transcription regulation</keyword>
<dbReference type="GO" id="GO:0000976">
    <property type="term" value="F:transcription cis-regulatory region binding"/>
    <property type="evidence" value="ECO:0007669"/>
    <property type="project" value="TreeGrafter"/>
</dbReference>
<evidence type="ECO:0000259" key="4">
    <source>
        <dbReference type="PROSITE" id="PS50932"/>
    </source>
</evidence>
<dbReference type="InterPro" id="IPR010982">
    <property type="entry name" value="Lambda_DNA-bd_dom_sf"/>
</dbReference>
<dbReference type="AlphaFoldDB" id="A0A7Z2T6Z9"/>
<dbReference type="CDD" id="cd01392">
    <property type="entry name" value="HTH_LacI"/>
    <property type="match status" value="1"/>
</dbReference>
<organism evidence="5 6">
    <name type="scientific">Vibrio astriarenae</name>
    <dbReference type="NCBI Taxonomy" id="1481923"/>
    <lineage>
        <taxon>Bacteria</taxon>
        <taxon>Pseudomonadati</taxon>
        <taxon>Pseudomonadota</taxon>
        <taxon>Gammaproteobacteria</taxon>
        <taxon>Vibrionales</taxon>
        <taxon>Vibrionaceae</taxon>
        <taxon>Vibrio</taxon>
    </lineage>
</organism>
<sequence>MVNKKTKKPTLEYIANIAGVSITTVSRVINGSSLVREEVAKDIKRIISETGYVHKASKIELPLSMTEVDFFCLEHLYTESSFYAEIIQSIKKEFESKKIAINIQLYNKHTTSSLLSSLISNSQAILVLGEPEDNLTQLLYDTRLPVLLINAIDSQMKIPSIHPDYELGGYMAASYLIENGHTKVKVITSNDRHSTCQRTDGFLRALLFSNIDHDKDDVVVDLNTYEKSDHTNFGAQELLPKLIAQGLFEDVTAVFCVSDKIAYTLINALNSHNIRVPDDISVIGFDNLTLSSIIQPALTTLSVDYSSLAKATLIKLVRLSNEPGNIRNRATIPVEVIERETVKYITPM</sequence>
<reference evidence="5 6" key="1">
    <citation type="submission" date="2020-01" db="EMBL/GenBank/DDBJ databases">
        <title>Whole genome and functional gene identification of agarase of Vibrio HN897.</title>
        <authorList>
            <person name="Liu Y."/>
            <person name="Zhao Z."/>
        </authorList>
    </citation>
    <scope>NUCLEOTIDE SEQUENCE [LARGE SCALE GENOMIC DNA]</scope>
    <source>
        <strain evidence="5 6">HN897</strain>
    </source>
</reference>
<feature type="domain" description="HTH lacI-type" evidence="4">
    <location>
        <begin position="9"/>
        <end position="63"/>
    </location>
</feature>
<dbReference type="SUPFAM" id="SSF47413">
    <property type="entry name" value="lambda repressor-like DNA-binding domains"/>
    <property type="match status" value="1"/>
</dbReference>
<dbReference type="InterPro" id="IPR000843">
    <property type="entry name" value="HTH_LacI"/>
</dbReference>
<keyword evidence="2" id="KW-0238">DNA-binding</keyword>
<keyword evidence="6" id="KW-1185">Reference proteome</keyword>
<dbReference type="Gene3D" id="1.10.260.40">
    <property type="entry name" value="lambda repressor-like DNA-binding domains"/>
    <property type="match status" value="1"/>
</dbReference>
<gene>
    <name evidence="5" type="ORF">GT360_18285</name>
</gene>
<dbReference type="EMBL" id="CP047476">
    <property type="protein sequence ID" value="QIA65487.1"/>
    <property type="molecule type" value="Genomic_DNA"/>
</dbReference>
<dbReference type="Pfam" id="PF00356">
    <property type="entry name" value="LacI"/>
    <property type="match status" value="1"/>
</dbReference>
<protein>
    <submittedName>
        <fullName evidence="5">Substrate-binding domain-containing protein</fullName>
    </submittedName>
</protein>
<dbReference type="InterPro" id="IPR046335">
    <property type="entry name" value="LacI/GalR-like_sensor"/>
</dbReference>
<dbReference type="Proteomes" id="UP000464262">
    <property type="component" value="Chromosome 2"/>
</dbReference>
<dbReference type="PANTHER" id="PTHR30146:SF109">
    <property type="entry name" value="HTH-TYPE TRANSCRIPTIONAL REGULATOR GALS"/>
    <property type="match status" value="1"/>
</dbReference>
<dbReference type="InterPro" id="IPR028082">
    <property type="entry name" value="Peripla_BP_I"/>
</dbReference>
<dbReference type="KEGG" id="vas:GT360_18285"/>
<dbReference type="CDD" id="cd06267">
    <property type="entry name" value="PBP1_LacI_sugar_binding-like"/>
    <property type="match status" value="1"/>
</dbReference>
<accession>A0A7Z2T6Z9</accession>
<dbReference type="PANTHER" id="PTHR30146">
    <property type="entry name" value="LACI-RELATED TRANSCRIPTIONAL REPRESSOR"/>
    <property type="match status" value="1"/>
</dbReference>
<dbReference type="Pfam" id="PF13377">
    <property type="entry name" value="Peripla_BP_3"/>
    <property type="match status" value="1"/>
</dbReference>
<evidence type="ECO:0000313" key="5">
    <source>
        <dbReference type="EMBL" id="QIA65487.1"/>
    </source>
</evidence>
<keyword evidence="3" id="KW-0804">Transcription</keyword>
<dbReference type="RefSeq" id="WP_164650387.1">
    <property type="nucleotide sequence ID" value="NZ_CP047476.1"/>
</dbReference>
<dbReference type="Gene3D" id="3.40.50.2300">
    <property type="match status" value="2"/>
</dbReference>